<dbReference type="InterPro" id="IPR018775">
    <property type="entry name" value="RlaP"/>
</dbReference>
<proteinExistence type="predicted"/>
<dbReference type="EMBL" id="MN043729">
    <property type="protein sequence ID" value="QDP42821.1"/>
    <property type="molecule type" value="Genomic_DNA"/>
</dbReference>
<dbReference type="PANTHER" id="PTHR34817">
    <property type="entry name" value="NUCLEOTIDYLTRANSFERASE"/>
    <property type="match status" value="1"/>
</dbReference>
<protein>
    <submittedName>
        <fullName evidence="1">Putative RNA repair pathway polymerase</fullName>
    </submittedName>
</protein>
<name>A0A516KMK9_9CAUD</name>
<evidence type="ECO:0000313" key="1">
    <source>
        <dbReference type="EMBL" id="QDP42821.1"/>
    </source>
</evidence>
<dbReference type="PANTHER" id="PTHR34817:SF1">
    <property type="entry name" value="NUCLEOTIDYLTRANSFERASE"/>
    <property type="match status" value="1"/>
</dbReference>
<sequence>MLNNKVAFSAQYGSANYNLTTPSSDEDYITYYYPTFEDLYKRADWSKPSKVTEAVDNSWNDVRRLREGLIKSNPNTIEVLYSVKVSHNEDPIWNDLYGIREEITRVNLSHLFDASFGIFHNAMKLYKKKMDIGEEVKAKKNAANGFRVMQTMYDYYKKDYTDYASCLWYDEHIDKGARDHLLRMKQGLTSEKFIKEQMGQWYVMAEQLRPKFHSHYRNDDLVDYIDHIFEQNVKANLIEELGGN</sequence>
<gene>
    <name evidence="1" type="ORF">Goe8_c00370</name>
</gene>
<keyword evidence="2" id="KW-1185">Reference proteome</keyword>
<accession>A0A516KMK9</accession>
<organism evidence="1 2">
    <name type="scientific">Bacillus phage vB_BmeM-Goe8</name>
    <dbReference type="NCBI Taxonomy" id="2593638"/>
    <lineage>
        <taxon>Viruses</taxon>
        <taxon>Duplodnaviria</taxon>
        <taxon>Heunggongvirae</taxon>
        <taxon>Uroviricota</taxon>
        <taxon>Caudoviricetes</taxon>
        <taxon>Herelleviridae</taxon>
        <taxon>Bastillevirinae</taxon>
        <taxon>Goettingenvirus</taxon>
        <taxon>Goettingenvirus goe8</taxon>
    </lineage>
</organism>
<evidence type="ECO:0000313" key="2">
    <source>
        <dbReference type="Proteomes" id="UP000317800"/>
    </source>
</evidence>
<reference evidence="1 2" key="1">
    <citation type="submission" date="2019-06" db="EMBL/GenBank/DDBJ databases">
        <authorList>
            <person name="Hertel R."/>
        </authorList>
    </citation>
    <scope>NUCLEOTIDE SEQUENCE [LARGE SCALE GENOMIC DNA]</scope>
</reference>
<dbReference type="Proteomes" id="UP000317800">
    <property type="component" value="Segment"/>
</dbReference>